<evidence type="ECO:0000313" key="2">
    <source>
        <dbReference type="EMBL" id="MFC3097084.1"/>
    </source>
</evidence>
<evidence type="ECO:0000256" key="1">
    <source>
        <dbReference type="SAM" id="MobiDB-lite"/>
    </source>
</evidence>
<reference evidence="3" key="1">
    <citation type="journal article" date="2019" name="Int. J. Syst. Evol. Microbiol.">
        <title>The Global Catalogue of Microorganisms (GCM) 10K type strain sequencing project: providing services to taxonomists for standard genome sequencing and annotation.</title>
        <authorList>
            <consortium name="The Broad Institute Genomics Platform"/>
            <consortium name="The Broad Institute Genome Sequencing Center for Infectious Disease"/>
            <person name="Wu L."/>
            <person name="Ma J."/>
        </authorList>
    </citation>
    <scope>NUCLEOTIDE SEQUENCE [LARGE SCALE GENOMIC DNA]</scope>
    <source>
        <strain evidence="3">KCTC 52607</strain>
    </source>
</reference>
<proteinExistence type="predicted"/>
<organism evidence="2 3">
    <name type="scientific">Alteraurantiacibacter palmitatis</name>
    <dbReference type="NCBI Taxonomy" id="2054628"/>
    <lineage>
        <taxon>Bacteria</taxon>
        <taxon>Pseudomonadati</taxon>
        <taxon>Pseudomonadota</taxon>
        <taxon>Alphaproteobacteria</taxon>
        <taxon>Sphingomonadales</taxon>
        <taxon>Erythrobacteraceae</taxon>
        <taxon>Alteraurantiacibacter</taxon>
    </lineage>
</organism>
<feature type="region of interest" description="Disordered" evidence="1">
    <location>
        <begin position="141"/>
        <end position="160"/>
    </location>
</feature>
<dbReference type="NCBIfam" id="TIGR01558">
    <property type="entry name" value="sm_term_P27"/>
    <property type="match status" value="1"/>
</dbReference>
<gene>
    <name evidence="2" type="ORF">ACFODU_04645</name>
</gene>
<dbReference type="EMBL" id="JBHRST010000006">
    <property type="protein sequence ID" value="MFC3097084.1"/>
    <property type="molecule type" value="Genomic_DNA"/>
</dbReference>
<protein>
    <submittedName>
        <fullName evidence="2">Phage terminase small subunit P27 family</fullName>
    </submittedName>
</protein>
<comment type="caution">
    <text evidence="2">The sequence shown here is derived from an EMBL/GenBank/DDBJ whole genome shotgun (WGS) entry which is preliminary data.</text>
</comment>
<evidence type="ECO:0000313" key="3">
    <source>
        <dbReference type="Proteomes" id="UP001595456"/>
    </source>
</evidence>
<name>A0ABV7E2X5_9SPHN</name>
<accession>A0ABV7E2X5</accession>
<dbReference type="InterPro" id="IPR006448">
    <property type="entry name" value="Phage_term_ssu_P27"/>
</dbReference>
<dbReference type="Pfam" id="PF05119">
    <property type="entry name" value="Terminase_4"/>
    <property type="match status" value="1"/>
</dbReference>
<keyword evidence="3" id="KW-1185">Reference proteome</keyword>
<sequence>MKPGTKPKPTHLKLIEGNRGKRPLNRKEAAVPAALPAPPPHLTADALEEWNRVAHWLRRIGLLSEVDRAALAAYAQAYGRWVQAERAIAKMAEKDQLTGGLMIKTSNGNAIQNPLVGTANKAAADMMRYAAEFGMTPSARSRISAEATSEGADPADRFFS</sequence>
<dbReference type="RefSeq" id="WP_336927531.1">
    <property type="nucleotide sequence ID" value="NZ_JBANRO010000015.1"/>
</dbReference>
<dbReference type="Proteomes" id="UP001595456">
    <property type="component" value="Unassembled WGS sequence"/>
</dbReference>